<dbReference type="Proteomes" id="UP001295423">
    <property type="component" value="Unassembled WGS sequence"/>
</dbReference>
<comment type="caution">
    <text evidence="1">The sequence shown here is derived from an EMBL/GenBank/DDBJ whole genome shotgun (WGS) entry which is preliminary data.</text>
</comment>
<organism evidence="1 2">
    <name type="scientific">Cylindrotheca closterium</name>
    <dbReference type="NCBI Taxonomy" id="2856"/>
    <lineage>
        <taxon>Eukaryota</taxon>
        <taxon>Sar</taxon>
        <taxon>Stramenopiles</taxon>
        <taxon>Ochrophyta</taxon>
        <taxon>Bacillariophyta</taxon>
        <taxon>Bacillariophyceae</taxon>
        <taxon>Bacillariophycidae</taxon>
        <taxon>Bacillariales</taxon>
        <taxon>Bacillariaceae</taxon>
        <taxon>Cylindrotheca</taxon>
    </lineage>
</organism>
<sequence>MVRQHSSIRFAHDDEVFMIPIRNEYSEQEIRDCWFSTSKEQKILHQHFNEIQKMEQGTGKQSSHRGLKFYTDMGANSAERRRLYCIGLVMDEHDINDSKKLRNLSKKAAKDPEG</sequence>
<dbReference type="EMBL" id="CAKOGP040001017">
    <property type="protein sequence ID" value="CAJ1941470.1"/>
    <property type="molecule type" value="Genomic_DNA"/>
</dbReference>
<gene>
    <name evidence="1" type="ORF">CYCCA115_LOCUS7532</name>
</gene>
<protein>
    <submittedName>
        <fullName evidence="1">Uncharacterized protein</fullName>
    </submittedName>
</protein>
<evidence type="ECO:0000313" key="2">
    <source>
        <dbReference type="Proteomes" id="UP001295423"/>
    </source>
</evidence>
<proteinExistence type="predicted"/>
<evidence type="ECO:0000313" key="1">
    <source>
        <dbReference type="EMBL" id="CAJ1941470.1"/>
    </source>
</evidence>
<accession>A0AAD2CY75</accession>
<keyword evidence="2" id="KW-1185">Reference proteome</keyword>
<name>A0AAD2CY75_9STRA</name>
<dbReference type="AlphaFoldDB" id="A0AAD2CY75"/>
<reference evidence="1" key="1">
    <citation type="submission" date="2023-08" db="EMBL/GenBank/DDBJ databases">
        <authorList>
            <person name="Audoor S."/>
            <person name="Bilcke G."/>
        </authorList>
    </citation>
    <scope>NUCLEOTIDE SEQUENCE</scope>
</reference>